<dbReference type="FunFam" id="3.40.50.1700:FF:000007">
    <property type="entry name" value="Exo-1,4-beta-xylosidase xlnD"/>
    <property type="match status" value="1"/>
</dbReference>
<keyword evidence="6 12" id="KW-0732">Signal</keyword>
<accession>A0A0D2LPT8</accession>
<dbReference type="InterPro" id="IPR017853">
    <property type="entry name" value="GH"/>
</dbReference>
<dbReference type="InterPro" id="IPR036881">
    <property type="entry name" value="Glyco_hydro_3_C_sf"/>
</dbReference>
<dbReference type="OMA" id="WGFKGHV"/>
<dbReference type="STRING" id="945553.A0A0D2LPT8"/>
<organism evidence="14 15">
    <name type="scientific">Hypholoma sublateritium (strain FD-334 SS-4)</name>
    <dbReference type="NCBI Taxonomy" id="945553"/>
    <lineage>
        <taxon>Eukaryota</taxon>
        <taxon>Fungi</taxon>
        <taxon>Dikarya</taxon>
        <taxon>Basidiomycota</taxon>
        <taxon>Agaricomycotina</taxon>
        <taxon>Agaricomycetes</taxon>
        <taxon>Agaricomycetidae</taxon>
        <taxon>Agaricales</taxon>
        <taxon>Agaricineae</taxon>
        <taxon>Strophariaceae</taxon>
        <taxon>Hypholoma</taxon>
    </lineage>
</organism>
<dbReference type="Gene3D" id="3.40.50.1700">
    <property type="entry name" value="Glycoside hydrolase family 3 C-terminal domain"/>
    <property type="match status" value="1"/>
</dbReference>
<dbReference type="InterPro" id="IPR026891">
    <property type="entry name" value="Fn3-like"/>
</dbReference>
<feature type="domain" description="Fibronectin type III-like" evidence="13">
    <location>
        <begin position="670"/>
        <end position="740"/>
    </location>
</feature>
<evidence type="ECO:0000256" key="2">
    <source>
        <dbReference type="ARBA" id="ARBA00004851"/>
    </source>
</evidence>
<dbReference type="Proteomes" id="UP000054270">
    <property type="component" value="Unassembled WGS sequence"/>
</dbReference>
<keyword evidence="7 14" id="KW-0378">Hydrolase</keyword>
<dbReference type="InterPro" id="IPR013783">
    <property type="entry name" value="Ig-like_fold"/>
</dbReference>
<dbReference type="GO" id="GO:0046556">
    <property type="term" value="F:alpha-L-arabinofuranosidase activity"/>
    <property type="evidence" value="ECO:0007669"/>
    <property type="project" value="TreeGrafter"/>
</dbReference>
<dbReference type="EMBL" id="KN817518">
    <property type="protein sequence ID" value="KJA30132.1"/>
    <property type="molecule type" value="Genomic_DNA"/>
</dbReference>
<dbReference type="EC" id="3.2.1.37" evidence="11"/>
<evidence type="ECO:0000259" key="13">
    <source>
        <dbReference type="SMART" id="SM01217"/>
    </source>
</evidence>
<protein>
    <recommendedName>
        <fullName evidence="11">xylan 1,4-beta-xylosidase</fullName>
        <ecNumber evidence="11">3.2.1.37</ecNumber>
    </recommendedName>
</protein>
<dbReference type="PANTHER" id="PTHR42721">
    <property type="entry name" value="SUGAR HYDROLASE-RELATED"/>
    <property type="match status" value="1"/>
</dbReference>
<proteinExistence type="inferred from homology"/>
<gene>
    <name evidence="14" type="ORF">HYPSUDRAFT_50522</name>
</gene>
<evidence type="ECO:0000256" key="6">
    <source>
        <dbReference type="ARBA" id="ARBA00022729"/>
    </source>
</evidence>
<dbReference type="SUPFAM" id="SSF51445">
    <property type="entry name" value="(Trans)glycosidases"/>
    <property type="match status" value="1"/>
</dbReference>
<evidence type="ECO:0000256" key="12">
    <source>
        <dbReference type="SAM" id="SignalP"/>
    </source>
</evidence>
<dbReference type="GO" id="GO:0005576">
    <property type="term" value="C:extracellular region"/>
    <property type="evidence" value="ECO:0007669"/>
    <property type="project" value="UniProtKB-SubCell"/>
</dbReference>
<dbReference type="SMART" id="SM01217">
    <property type="entry name" value="Fn3_like"/>
    <property type="match status" value="1"/>
</dbReference>
<evidence type="ECO:0000256" key="4">
    <source>
        <dbReference type="ARBA" id="ARBA00022525"/>
    </source>
</evidence>
<keyword evidence="9" id="KW-0326">Glycosidase</keyword>
<dbReference type="InterPro" id="IPR002772">
    <property type="entry name" value="Glyco_hydro_3_C"/>
</dbReference>
<comment type="similarity">
    <text evidence="3">Belongs to the glycosyl hydrolase 3 family.</text>
</comment>
<evidence type="ECO:0000256" key="11">
    <source>
        <dbReference type="ARBA" id="ARBA00026107"/>
    </source>
</evidence>
<dbReference type="PANTHER" id="PTHR42721:SF3">
    <property type="entry name" value="BETA-D-XYLOSIDASE 5-RELATED"/>
    <property type="match status" value="1"/>
</dbReference>
<dbReference type="Gene3D" id="3.20.20.300">
    <property type="entry name" value="Glycoside hydrolase, family 3, N-terminal domain"/>
    <property type="match status" value="1"/>
</dbReference>
<dbReference type="OrthoDB" id="47059at2759"/>
<comment type="subcellular location">
    <subcellularLocation>
        <location evidence="1">Secreted</location>
    </subcellularLocation>
</comment>
<name>A0A0D2LPT8_HYPSF</name>
<dbReference type="Pfam" id="PF01915">
    <property type="entry name" value="Glyco_hydro_3_C"/>
    <property type="match status" value="1"/>
</dbReference>
<dbReference type="GO" id="GO:0031222">
    <property type="term" value="P:arabinan catabolic process"/>
    <property type="evidence" value="ECO:0007669"/>
    <property type="project" value="TreeGrafter"/>
</dbReference>
<evidence type="ECO:0000256" key="10">
    <source>
        <dbReference type="ARBA" id="ARBA00024574"/>
    </source>
</evidence>
<comment type="pathway">
    <text evidence="2">Glycan degradation; xylan degradation.</text>
</comment>
<keyword evidence="5" id="KW-0624">Polysaccharide degradation</keyword>
<evidence type="ECO:0000256" key="9">
    <source>
        <dbReference type="ARBA" id="ARBA00023295"/>
    </source>
</evidence>
<keyword evidence="5" id="KW-0119">Carbohydrate metabolism</keyword>
<dbReference type="SUPFAM" id="SSF52279">
    <property type="entry name" value="Beta-D-glucan exohydrolase, C-terminal domain"/>
    <property type="match status" value="1"/>
</dbReference>
<evidence type="ECO:0000256" key="8">
    <source>
        <dbReference type="ARBA" id="ARBA00023180"/>
    </source>
</evidence>
<dbReference type="GO" id="GO:0045493">
    <property type="term" value="P:xylan catabolic process"/>
    <property type="evidence" value="ECO:0007669"/>
    <property type="project" value="UniProtKB-UniPathway"/>
</dbReference>
<dbReference type="Pfam" id="PF00933">
    <property type="entry name" value="Glyco_hydro_3"/>
    <property type="match status" value="1"/>
</dbReference>
<dbReference type="Gene3D" id="2.60.40.10">
    <property type="entry name" value="Immunoglobulins"/>
    <property type="match status" value="1"/>
</dbReference>
<evidence type="ECO:0000256" key="7">
    <source>
        <dbReference type="ARBA" id="ARBA00022801"/>
    </source>
</evidence>
<evidence type="ECO:0000256" key="1">
    <source>
        <dbReference type="ARBA" id="ARBA00004613"/>
    </source>
</evidence>
<comment type="catalytic activity">
    <reaction evidence="10">
        <text>Hydrolysis of (1-&gt;4)-beta-D-xylans, to remove successive D-xylose residues from the non-reducing termini.</text>
        <dbReference type="EC" id="3.2.1.37"/>
    </reaction>
</comment>
<evidence type="ECO:0000256" key="3">
    <source>
        <dbReference type="ARBA" id="ARBA00005336"/>
    </source>
</evidence>
<dbReference type="InterPro" id="IPR044993">
    <property type="entry name" value="BXL"/>
</dbReference>
<evidence type="ECO:0000256" key="5">
    <source>
        <dbReference type="ARBA" id="ARBA00022651"/>
    </source>
</evidence>
<keyword evidence="15" id="KW-1185">Reference proteome</keyword>
<keyword evidence="5" id="KW-0858">Xylan degradation</keyword>
<dbReference type="GO" id="GO:0009044">
    <property type="term" value="F:xylan 1,4-beta-xylosidase activity"/>
    <property type="evidence" value="ECO:0007669"/>
    <property type="project" value="UniProtKB-EC"/>
</dbReference>
<sequence>MNRQFKAFLVAYFVGRAAALVYTFPDCTVAPLKGNAVCDLTKDPITRAQAIISEFTVDELMANTVNLSPGVPRLGLPSYQWWSEALHGVANSPGVTFASPGSNFSFATSFPQPILMSAAFDDPLIKEVATIISTEARAFNNFGRAGIDFFTPNINPFKDPRWGRGQETPGEDPFHISQYVFNLIQGLQGGLDPEPYFKVIGDCKHFAAYDLEDWDGNNRMSFNAIVTTQDLSEFYLPPFQSCVRDAKVASVMCSYNSVNGIPSCANSYLLQSILRDYWGFDNKGRWVTSDCDAVDNIFSTHHYTATYPEAVADALLAGTDIDCGTAYSLHLPDAFNQSLITRPDLEQALVRQYSSLVRLGFFDPPSIQPYRQLDWSNVNTPNAQALAYQAAVEGITLLKNDGTLPLKKSIKSIAFVGPWANATTSMQGNYEGIAPFLVSPVQGAINAGFQATFTEGTNMTGTSTDGFAAALAAASIADAIVYAGGIDETVESEGNDRMAISWPGVQLELVAQLSALKKPLVVVQFGGGQVDGTALKNNTQVNAVLWAGYPGQSGGTALADILTGKAAPAGRLTTTQYPADYVNEVPMTDMTLRPSTTNPGRTYVWFTGTPVFEFGHGLHYTKFALSWASSLPSKYEIPKVSFAQNKLVDLEVFDTFNVGVRNTGKVTSDYVALLFLSGNGGPAPLPNKRLVSYTRLHQIPAGRQSTAALKVTLGSVARADTNGDLWVFPGTYQVTVDTGAEVSLTHQFELVGEAVQISSFPQDSS</sequence>
<dbReference type="UniPathway" id="UPA00114"/>
<dbReference type="InterPro" id="IPR036962">
    <property type="entry name" value="Glyco_hydro_3_N_sf"/>
</dbReference>
<feature type="chain" id="PRO_5002258064" description="xylan 1,4-beta-xylosidase" evidence="12">
    <location>
        <begin position="20"/>
        <end position="765"/>
    </location>
</feature>
<keyword evidence="4" id="KW-0964">Secreted</keyword>
<dbReference type="AlphaFoldDB" id="A0A0D2LPT8"/>
<keyword evidence="8" id="KW-0325">Glycoprotein</keyword>
<feature type="signal peptide" evidence="12">
    <location>
        <begin position="1"/>
        <end position="19"/>
    </location>
</feature>
<evidence type="ECO:0000313" key="14">
    <source>
        <dbReference type="EMBL" id="KJA30132.1"/>
    </source>
</evidence>
<reference evidence="15" key="1">
    <citation type="submission" date="2014-04" db="EMBL/GenBank/DDBJ databases">
        <title>Evolutionary Origins and Diversification of the Mycorrhizal Mutualists.</title>
        <authorList>
            <consortium name="DOE Joint Genome Institute"/>
            <consortium name="Mycorrhizal Genomics Consortium"/>
            <person name="Kohler A."/>
            <person name="Kuo A."/>
            <person name="Nagy L.G."/>
            <person name="Floudas D."/>
            <person name="Copeland A."/>
            <person name="Barry K.W."/>
            <person name="Cichocki N."/>
            <person name="Veneault-Fourrey C."/>
            <person name="LaButti K."/>
            <person name="Lindquist E.A."/>
            <person name="Lipzen A."/>
            <person name="Lundell T."/>
            <person name="Morin E."/>
            <person name="Murat C."/>
            <person name="Riley R."/>
            <person name="Ohm R."/>
            <person name="Sun H."/>
            <person name="Tunlid A."/>
            <person name="Henrissat B."/>
            <person name="Grigoriev I.V."/>
            <person name="Hibbett D.S."/>
            <person name="Martin F."/>
        </authorList>
    </citation>
    <scope>NUCLEOTIDE SEQUENCE [LARGE SCALE GENOMIC DNA]</scope>
    <source>
        <strain evidence="15">FD-334 SS-4</strain>
    </source>
</reference>
<evidence type="ECO:0000313" key="15">
    <source>
        <dbReference type="Proteomes" id="UP000054270"/>
    </source>
</evidence>
<dbReference type="InterPro" id="IPR001764">
    <property type="entry name" value="Glyco_hydro_3_N"/>
</dbReference>